<accession>A0A348W774</accession>
<protein>
    <submittedName>
        <fullName evidence="1">XRE family transcriptional regulator</fullName>
    </submittedName>
</protein>
<evidence type="ECO:0000313" key="2">
    <source>
        <dbReference type="Proteomes" id="UP000264719"/>
    </source>
</evidence>
<dbReference type="SUPFAM" id="SSF47413">
    <property type="entry name" value="lambda repressor-like DNA-binding domains"/>
    <property type="match status" value="1"/>
</dbReference>
<dbReference type="InterPro" id="IPR010982">
    <property type="entry name" value="Lambda_DNA-bd_dom_sf"/>
</dbReference>
<organism evidence="1 2">
    <name type="scientific">Roseovarius nubinhibens</name>
    <dbReference type="NCBI Taxonomy" id="314263"/>
    <lineage>
        <taxon>Bacteria</taxon>
        <taxon>Pseudomonadati</taxon>
        <taxon>Pseudomonadota</taxon>
        <taxon>Alphaproteobacteria</taxon>
        <taxon>Rhodobacterales</taxon>
        <taxon>Roseobacteraceae</taxon>
        <taxon>Roseovarius</taxon>
    </lineage>
</organism>
<proteinExistence type="predicted"/>
<gene>
    <name evidence="1" type="ORF">DCS45_00735</name>
</gene>
<comment type="caution">
    <text evidence="1">The sequence shown here is derived from an EMBL/GenBank/DDBJ whole genome shotgun (WGS) entry which is preliminary data.</text>
</comment>
<dbReference type="RefSeq" id="WP_339853405.1">
    <property type="nucleotide sequence ID" value="NZ_CAXAXR010000005.1"/>
</dbReference>
<sequence>MPKIDMPGVGRRLEALRLALDLNRREFSESFGLDPSSYTKTAEGEKSLRTQHAFAIAERWSVSMDYLFRGRLSDIPDHLREAILSHLNGQD</sequence>
<dbReference type="AlphaFoldDB" id="A0A348W774"/>
<reference evidence="1 2" key="1">
    <citation type="journal article" date="2018" name="Nat. Biotechnol.">
        <title>A standardized bacterial taxonomy based on genome phylogeny substantially revises the tree of life.</title>
        <authorList>
            <person name="Parks D.H."/>
            <person name="Chuvochina M."/>
            <person name="Waite D.W."/>
            <person name="Rinke C."/>
            <person name="Skarshewski A."/>
            <person name="Chaumeil P.A."/>
            <person name="Hugenholtz P."/>
        </authorList>
    </citation>
    <scope>NUCLEOTIDE SEQUENCE [LARGE SCALE GENOMIC DNA]</scope>
    <source>
        <strain evidence="1">UBA9169</strain>
    </source>
</reference>
<dbReference type="EMBL" id="DMVW01000012">
    <property type="protein sequence ID" value="HAR50386.1"/>
    <property type="molecule type" value="Genomic_DNA"/>
</dbReference>
<name>A0A348W774_9RHOB</name>
<dbReference type="Gene3D" id="1.10.260.40">
    <property type="entry name" value="lambda repressor-like DNA-binding domains"/>
    <property type="match status" value="1"/>
</dbReference>
<dbReference type="Proteomes" id="UP000264719">
    <property type="component" value="Unassembled WGS sequence"/>
</dbReference>
<dbReference type="GO" id="GO:0003677">
    <property type="term" value="F:DNA binding"/>
    <property type="evidence" value="ECO:0007669"/>
    <property type="project" value="InterPro"/>
</dbReference>
<evidence type="ECO:0000313" key="1">
    <source>
        <dbReference type="EMBL" id="HAR50386.1"/>
    </source>
</evidence>